<dbReference type="InterPro" id="IPR003347">
    <property type="entry name" value="JmjC_dom"/>
</dbReference>
<keyword evidence="6" id="KW-1185">Reference proteome</keyword>
<dbReference type="PANTHER" id="PTHR13096:SF8">
    <property type="entry name" value="RIBOSOMAL OXYGENASE 1"/>
    <property type="match status" value="1"/>
</dbReference>
<dbReference type="OrthoDB" id="9764016at2"/>
<comment type="cofactor">
    <cofactor evidence="1">
        <name>Fe(2+)</name>
        <dbReference type="ChEBI" id="CHEBI:29033"/>
    </cofactor>
</comment>
<comment type="caution">
    <text evidence="5">The sequence shown here is derived from an EMBL/GenBank/DDBJ whole genome shotgun (WGS) entry which is preliminary data.</text>
</comment>
<dbReference type="GO" id="GO:0046872">
    <property type="term" value="F:metal ion binding"/>
    <property type="evidence" value="ECO:0007669"/>
    <property type="project" value="UniProtKB-KW"/>
</dbReference>
<accession>A0A4R2JRN2</accession>
<evidence type="ECO:0000256" key="3">
    <source>
        <dbReference type="ARBA" id="ARBA00023004"/>
    </source>
</evidence>
<protein>
    <submittedName>
        <fullName evidence="5">Cupin superfamily protein</fullName>
    </submittedName>
</protein>
<dbReference type="PANTHER" id="PTHR13096">
    <property type="entry name" value="MINA53 MYC INDUCED NUCLEAR ANTIGEN"/>
    <property type="match status" value="1"/>
</dbReference>
<dbReference type="Gene3D" id="2.60.120.650">
    <property type="entry name" value="Cupin"/>
    <property type="match status" value="1"/>
</dbReference>
<sequence>MSEDYRTDPAWAALFAKPEQAQDLRWGGEHMRFKAADTVRELVTRELIEHWLVFGNLRYPQFNVSYGGDGAPPTTFTRTRVLNQHQLTGCAHADDIIEHLDRGGTLVLSNMEQYDQRVGDFCRGLANAVSGTAQTYAYLTAPDQFGSRPHRDTADVFAVQIEGTKQWTLYDLPTGGDWNRGHIDDDTQVTEKVVLEPGDALYVPAGLGHRAQAGPTGSLHLTISLGVPPVRQVIDVLTEELRAVFQRQEAFPPGQAGRAEVARDALRRLAAAVEAADPAAVADRLVRPSEWPHEARRLPW</sequence>
<dbReference type="PROSITE" id="PS51184">
    <property type="entry name" value="JMJC"/>
    <property type="match status" value="1"/>
</dbReference>
<keyword evidence="2" id="KW-0479">Metal-binding</keyword>
<evidence type="ECO:0000313" key="5">
    <source>
        <dbReference type="EMBL" id="TCO62194.1"/>
    </source>
</evidence>
<reference evidence="5 6" key="1">
    <citation type="submission" date="2019-03" db="EMBL/GenBank/DDBJ databases">
        <title>Genomic Encyclopedia of Type Strains, Phase IV (KMG-IV): sequencing the most valuable type-strain genomes for metagenomic binning, comparative biology and taxonomic classification.</title>
        <authorList>
            <person name="Goeker M."/>
        </authorList>
    </citation>
    <scope>NUCLEOTIDE SEQUENCE [LARGE SCALE GENOMIC DNA]</scope>
    <source>
        <strain evidence="5 6">DSM 45934</strain>
    </source>
</reference>
<dbReference type="AlphaFoldDB" id="A0A4R2JRN2"/>
<gene>
    <name evidence="5" type="ORF">EV192_102331</name>
</gene>
<evidence type="ECO:0000256" key="1">
    <source>
        <dbReference type="ARBA" id="ARBA00001954"/>
    </source>
</evidence>
<proteinExistence type="predicted"/>
<dbReference type="InterPro" id="IPR039994">
    <property type="entry name" value="NO66-like"/>
</dbReference>
<evidence type="ECO:0000256" key="2">
    <source>
        <dbReference type="ARBA" id="ARBA00022723"/>
    </source>
</evidence>
<evidence type="ECO:0000313" key="6">
    <source>
        <dbReference type="Proteomes" id="UP000295680"/>
    </source>
</evidence>
<dbReference type="EMBL" id="SLWS01000002">
    <property type="protein sequence ID" value="TCO62194.1"/>
    <property type="molecule type" value="Genomic_DNA"/>
</dbReference>
<feature type="domain" description="JmjC" evidence="4">
    <location>
        <begin position="106"/>
        <end position="242"/>
    </location>
</feature>
<name>A0A4R2JRN2_9PSEU</name>
<organism evidence="5 6">
    <name type="scientific">Actinocrispum wychmicini</name>
    <dbReference type="NCBI Taxonomy" id="1213861"/>
    <lineage>
        <taxon>Bacteria</taxon>
        <taxon>Bacillati</taxon>
        <taxon>Actinomycetota</taxon>
        <taxon>Actinomycetes</taxon>
        <taxon>Pseudonocardiales</taxon>
        <taxon>Pseudonocardiaceae</taxon>
        <taxon>Actinocrispum</taxon>
    </lineage>
</organism>
<evidence type="ECO:0000259" key="4">
    <source>
        <dbReference type="PROSITE" id="PS51184"/>
    </source>
</evidence>
<dbReference type="SUPFAM" id="SSF51197">
    <property type="entry name" value="Clavaminate synthase-like"/>
    <property type="match status" value="1"/>
</dbReference>
<dbReference type="Pfam" id="PF08007">
    <property type="entry name" value="JmjC_2"/>
    <property type="match status" value="1"/>
</dbReference>
<dbReference type="RefSeq" id="WP_132113785.1">
    <property type="nucleotide sequence ID" value="NZ_SLWS01000002.1"/>
</dbReference>
<keyword evidence="3" id="KW-0408">Iron</keyword>
<dbReference type="Proteomes" id="UP000295680">
    <property type="component" value="Unassembled WGS sequence"/>
</dbReference>